<name>A0ABV0JGS0_9CYAN</name>
<dbReference type="EMBL" id="JAMPKM010000022">
    <property type="protein sequence ID" value="MEP0820205.1"/>
    <property type="molecule type" value="Genomic_DNA"/>
</dbReference>
<organism evidence="2 3">
    <name type="scientific">Trichocoleus desertorum GB2-A4</name>
    <dbReference type="NCBI Taxonomy" id="2933944"/>
    <lineage>
        <taxon>Bacteria</taxon>
        <taxon>Bacillati</taxon>
        <taxon>Cyanobacteriota</taxon>
        <taxon>Cyanophyceae</taxon>
        <taxon>Leptolyngbyales</taxon>
        <taxon>Trichocoleusaceae</taxon>
        <taxon>Trichocoleus</taxon>
    </lineage>
</organism>
<evidence type="ECO:0000313" key="3">
    <source>
        <dbReference type="Proteomes" id="UP001464891"/>
    </source>
</evidence>
<sequence length="64" mass="7031">MTQLQKAEDYLRTTNAAVCLETCLLNLMLLLRSDASNDASEKQSADENGHHHKAVAERSSIATD</sequence>
<evidence type="ECO:0000313" key="2">
    <source>
        <dbReference type="EMBL" id="MEP0820205.1"/>
    </source>
</evidence>
<gene>
    <name evidence="2" type="ORF">NC998_24190</name>
</gene>
<dbReference type="Proteomes" id="UP001464891">
    <property type="component" value="Unassembled WGS sequence"/>
</dbReference>
<feature type="compositionally biased region" description="Basic and acidic residues" evidence="1">
    <location>
        <begin position="39"/>
        <end position="49"/>
    </location>
</feature>
<comment type="caution">
    <text evidence="2">The sequence shown here is derived from an EMBL/GenBank/DDBJ whole genome shotgun (WGS) entry which is preliminary data.</text>
</comment>
<evidence type="ECO:0000256" key="1">
    <source>
        <dbReference type="SAM" id="MobiDB-lite"/>
    </source>
</evidence>
<reference evidence="2 3" key="1">
    <citation type="submission" date="2022-04" db="EMBL/GenBank/DDBJ databases">
        <title>Positive selection, recombination, and allopatry shape intraspecific diversity of widespread and dominant cyanobacteria.</title>
        <authorList>
            <person name="Wei J."/>
            <person name="Shu W."/>
            <person name="Hu C."/>
        </authorList>
    </citation>
    <scope>NUCLEOTIDE SEQUENCE [LARGE SCALE GENOMIC DNA]</scope>
    <source>
        <strain evidence="2 3">GB2-A4</strain>
    </source>
</reference>
<accession>A0ABV0JGS0</accession>
<protein>
    <submittedName>
        <fullName evidence="2">Uncharacterized protein</fullName>
    </submittedName>
</protein>
<proteinExistence type="predicted"/>
<keyword evidence="3" id="KW-1185">Reference proteome</keyword>
<dbReference type="RefSeq" id="WP_206755434.1">
    <property type="nucleotide sequence ID" value="NZ_JAMPKM010000022.1"/>
</dbReference>
<feature type="region of interest" description="Disordered" evidence="1">
    <location>
        <begin position="36"/>
        <end position="64"/>
    </location>
</feature>